<reference evidence="1" key="1">
    <citation type="submission" date="2025-08" db="UniProtKB">
        <authorList>
            <consortium name="Ensembl"/>
        </authorList>
    </citation>
    <scope>IDENTIFICATION</scope>
</reference>
<dbReference type="InterPro" id="IPR053033">
    <property type="entry name" value="Androglobin-like"/>
</dbReference>
<dbReference type="InterPro" id="IPR038765">
    <property type="entry name" value="Papain-like_cys_pep_sf"/>
</dbReference>
<accession>A0A8B9JXM2</accession>
<evidence type="ECO:0000313" key="2">
    <source>
        <dbReference type="Proteomes" id="UP000694621"/>
    </source>
</evidence>
<dbReference type="Ensembl" id="ENSAMXT00005030300.1">
    <property type="protein sequence ID" value="ENSAMXP00005027562.1"/>
    <property type="gene ID" value="ENSAMXG00005013681.1"/>
</dbReference>
<dbReference type="SUPFAM" id="SSF54001">
    <property type="entry name" value="Cysteine proteinases"/>
    <property type="match status" value="1"/>
</dbReference>
<dbReference type="PANTHER" id="PTHR46298:SF1">
    <property type="entry name" value="ANDROGLOBIN"/>
    <property type="match status" value="1"/>
</dbReference>
<proteinExistence type="predicted"/>
<dbReference type="Proteomes" id="UP000694621">
    <property type="component" value="Unplaced"/>
</dbReference>
<dbReference type="PANTHER" id="PTHR46298">
    <property type="entry name" value="ANDROGLOBIN"/>
    <property type="match status" value="1"/>
</dbReference>
<evidence type="ECO:0000313" key="1">
    <source>
        <dbReference type="Ensembl" id="ENSAMXP00005027562.1"/>
    </source>
</evidence>
<protein>
    <submittedName>
        <fullName evidence="1">Androglobin</fullName>
    </submittedName>
</protein>
<organism evidence="1 2">
    <name type="scientific">Astyanax mexicanus</name>
    <name type="common">Blind cave fish</name>
    <name type="synonym">Astyanax fasciatus mexicanus</name>
    <dbReference type="NCBI Taxonomy" id="7994"/>
    <lineage>
        <taxon>Eukaryota</taxon>
        <taxon>Metazoa</taxon>
        <taxon>Chordata</taxon>
        <taxon>Craniata</taxon>
        <taxon>Vertebrata</taxon>
        <taxon>Euteleostomi</taxon>
        <taxon>Actinopterygii</taxon>
        <taxon>Neopterygii</taxon>
        <taxon>Teleostei</taxon>
        <taxon>Ostariophysi</taxon>
        <taxon>Characiformes</taxon>
        <taxon>Characoidei</taxon>
        <taxon>Acestrorhamphidae</taxon>
        <taxon>Acestrorhamphinae</taxon>
        <taxon>Astyanax</taxon>
    </lineage>
</organism>
<sequence>HDSSSSSIKLTYYFPVSSSVVSASECLGEVRRSRFPVWPEWNETEVSAEKWDVATTAKDGKVGKSPVSQFFDDPEGKVDLPASLKVHTWKRPSEYIINKVRVFELEEWIIHFRILFVFLLICILWKVCSQPTGEDTNPWRPWEHIYSLCKVAKGHVPLYNVYGKYVVKLYWMQFHL</sequence>
<name>A0A8B9JXM2_ASTMX</name>
<dbReference type="AlphaFoldDB" id="A0A8B9JXM2"/>